<name>A0ABV9H8Y5_9MICO</name>
<feature type="compositionally biased region" description="Basic and acidic residues" evidence="1">
    <location>
        <begin position="255"/>
        <end position="265"/>
    </location>
</feature>
<organism evidence="2 3">
    <name type="scientific">Promicromonospora alba</name>
    <dbReference type="NCBI Taxonomy" id="1616110"/>
    <lineage>
        <taxon>Bacteria</taxon>
        <taxon>Bacillati</taxon>
        <taxon>Actinomycetota</taxon>
        <taxon>Actinomycetes</taxon>
        <taxon>Micrococcales</taxon>
        <taxon>Promicromonosporaceae</taxon>
        <taxon>Promicromonospora</taxon>
    </lineage>
</organism>
<gene>
    <name evidence="2" type="ORF">ACFO6V_01165</name>
</gene>
<evidence type="ECO:0000313" key="2">
    <source>
        <dbReference type="EMBL" id="MFC4626822.1"/>
    </source>
</evidence>
<comment type="caution">
    <text evidence="2">The sequence shown here is derived from an EMBL/GenBank/DDBJ whole genome shotgun (WGS) entry which is preliminary data.</text>
</comment>
<evidence type="ECO:0000313" key="3">
    <source>
        <dbReference type="Proteomes" id="UP001596011"/>
    </source>
</evidence>
<evidence type="ECO:0000256" key="1">
    <source>
        <dbReference type="SAM" id="MobiDB-lite"/>
    </source>
</evidence>
<dbReference type="EMBL" id="JBHSFI010000001">
    <property type="protein sequence ID" value="MFC4626822.1"/>
    <property type="molecule type" value="Genomic_DNA"/>
</dbReference>
<sequence>MAYSENHARHRLMLGVDLQDSSGPAREESLSSELVENLQRLVRRALKSQGIGSDAYSWQNRGDGGRFDFHDVSPVRVIRAVTEQVPSELRRHNRRVAQALRMALRFVVHEGYVVPHEADGDHNGRAVQELSGILDSPELRQALRKRGDWVLAVTKPIWQGVVLPLHGDLDPGAFEASSVHVKSRGELLVWVTPRSTSAARPDSAATSRPTSHDAPSGSAHGSAEPPRIGFYAPVTFEGTTSIGGVQHIGGQSDGQSDRTSDRPNP</sequence>
<feature type="compositionally biased region" description="Polar residues" evidence="1">
    <location>
        <begin position="194"/>
        <end position="209"/>
    </location>
</feature>
<keyword evidence="3" id="KW-1185">Reference proteome</keyword>
<dbReference type="Proteomes" id="UP001596011">
    <property type="component" value="Unassembled WGS sequence"/>
</dbReference>
<reference evidence="3" key="1">
    <citation type="journal article" date="2019" name="Int. J. Syst. Evol. Microbiol.">
        <title>The Global Catalogue of Microorganisms (GCM) 10K type strain sequencing project: providing services to taxonomists for standard genome sequencing and annotation.</title>
        <authorList>
            <consortium name="The Broad Institute Genomics Platform"/>
            <consortium name="The Broad Institute Genome Sequencing Center for Infectious Disease"/>
            <person name="Wu L."/>
            <person name="Ma J."/>
        </authorList>
    </citation>
    <scope>NUCLEOTIDE SEQUENCE [LARGE SCALE GENOMIC DNA]</scope>
    <source>
        <strain evidence="3">CCUG 42722</strain>
    </source>
</reference>
<protein>
    <submittedName>
        <fullName evidence="2">Uncharacterized protein</fullName>
    </submittedName>
</protein>
<proteinExistence type="predicted"/>
<feature type="region of interest" description="Disordered" evidence="1">
    <location>
        <begin position="194"/>
        <end position="265"/>
    </location>
</feature>
<accession>A0ABV9H8Y5</accession>